<feature type="domain" description="Toprim" evidence="13">
    <location>
        <begin position="7"/>
        <end position="91"/>
    </location>
</feature>
<dbReference type="NCBIfam" id="TIGR00334">
    <property type="entry name" value="5S_RNA_mat_M5"/>
    <property type="match status" value="1"/>
</dbReference>
<dbReference type="Proteomes" id="UP001321804">
    <property type="component" value="Chromosome"/>
</dbReference>
<dbReference type="InterPro" id="IPR034141">
    <property type="entry name" value="TOPRIM_RNase_M5-like"/>
</dbReference>
<evidence type="ECO:0000256" key="11">
    <source>
        <dbReference type="HAMAP-Rule" id="MF_01469"/>
    </source>
</evidence>
<name>A0AAU9D1J3_9LACO</name>
<dbReference type="SUPFAM" id="SSF110455">
    <property type="entry name" value="Toprim domain"/>
    <property type="match status" value="1"/>
</dbReference>
<dbReference type="PANTHER" id="PTHR39156">
    <property type="entry name" value="RIBONUCLEASE M5"/>
    <property type="match status" value="1"/>
</dbReference>
<evidence type="ECO:0000256" key="6">
    <source>
        <dbReference type="ARBA" id="ARBA00022730"/>
    </source>
</evidence>
<evidence type="ECO:0000256" key="9">
    <source>
        <dbReference type="ARBA" id="ARBA00022842"/>
    </source>
</evidence>
<reference evidence="14 15" key="1">
    <citation type="journal article" date="2023" name="Microbiol. Spectr.">
        <title>Symbiosis of Carpenter Bees with Uncharacterized Lactic Acid Bacteria Showing NAD Auxotrophy.</title>
        <authorList>
            <person name="Kawasaki S."/>
            <person name="Ozawa K."/>
            <person name="Mori T."/>
            <person name="Yamamoto A."/>
            <person name="Ito M."/>
            <person name="Ohkuma M."/>
            <person name="Sakamoto M."/>
            <person name="Matsutani M."/>
        </authorList>
    </citation>
    <scope>NUCLEOTIDE SEQUENCE [LARGE SCALE GENOMIC DNA]</scope>
    <source>
        <strain evidence="14 15">KimC2</strain>
    </source>
</reference>
<comment type="similarity">
    <text evidence="11">Belongs to the ribonuclease M5 family.</text>
</comment>
<keyword evidence="7 11" id="KW-0255">Endonuclease</keyword>
<organism evidence="14 15">
    <name type="scientific">Xylocopilactobacillus apis</name>
    <dbReference type="NCBI Taxonomy" id="2932183"/>
    <lineage>
        <taxon>Bacteria</taxon>
        <taxon>Bacillati</taxon>
        <taxon>Bacillota</taxon>
        <taxon>Bacilli</taxon>
        <taxon>Lactobacillales</taxon>
        <taxon>Lactobacillaceae</taxon>
        <taxon>Xylocopilactobacillus</taxon>
    </lineage>
</organism>
<dbReference type="PANTHER" id="PTHR39156:SF2">
    <property type="entry name" value="DNA PRIMASE (BACTERIAL TYPE) AND SMALL PRIMASE-LIKE PROTEINS"/>
    <property type="match status" value="1"/>
</dbReference>
<dbReference type="PROSITE" id="PS50880">
    <property type="entry name" value="TOPRIM"/>
    <property type="match status" value="1"/>
</dbReference>
<keyword evidence="5" id="KW-0479">Metal-binding</keyword>
<dbReference type="GO" id="GO:0005737">
    <property type="term" value="C:cytoplasm"/>
    <property type="evidence" value="ECO:0007669"/>
    <property type="project" value="UniProtKB-SubCell"/>
</dbReference>
<keyword evidence="8 11" id="KW-0378">Hydrolase</keyword>
<dbReference type="SMART" id="SM00493">
    <property type="entry name" value="TOPRIM"/>
    <property type="match status" value="1"/>
</dbReference>
<evidence type="ECO:0000313" key="14">
    <source>
        <dbReference type="EMBL" id="BDR56351.1"/>
    </source>
</evidence>
<dbReference type="GO" id="GO:0043822">
    <property type="term" value="F:ribonuclease M5 activity"/>
    <property type="evidence" value="ECO:0007669"/>
    <property type="project" value="UniProtKB-UniRule"/>
</dbReference>
<dbReference type="KEGG" id="xak:KIMC2_09130"/>
<dbReference type="Gene3D" id="3.40.1360.10">
    <property type="match status" value="1"/>
</dbReference>
<sequence>MINNKIRSVVVVEGKKDTQRLRLIDPNVRTIETRGAAVDKDIVALIKKVSKTEEVVVLTDPDFSGERIRRIISQQVSGIKHAFLRQKDAIPGKESHHASLGVEHAPEKAIIRALNEVSREEKEKPKLINKLDLMKLKLLNSPEARIRREYISEKLNLGHVNGNHLAERLQLLGVSLSDLKNILEKKDHE</sequence>
<comment type="subcellular location">
    <subcellularLocation>
        <location evidence="11">Cytoplasm</location>
    </subcellularLocation>
</comment>
<keyword evidence="4 11" id="KW-0540">Nuclease</keyword>
<proteinExistence type="inferred from homology"/>
<dbReference type="AlphaFoldDB" id="A0AAU9D1J3"/>
<evidence type="ECO:0000256" key="10">
    <source>
        <dbReference type="ARBA" id="ARBA00022884"/>
    </source>
</evidence>
<evidence type="ECO:0000256" key="1">
    <source>
        <dbReference type="ARBA" id="ARBA00022490"/>
    </source>
</evidence>
<keyword evidence="3 11" id="KW-0698">rRNA processing</keyword>
<accession>A0AAU9D1J3</accession>
<dbReference type="Pfam" id="PF13331">
    <property type="entry name" value="DUF4093"/>
    <property type="match status" value="1"/>
</dbReference>
<evidence type="ECO:0000256" key="8">
    <source>
        <dbReference type="ARBA" id="ARBA00022801"/>
    </source>
</evidence>
<dbReference type="HAMAP" id="MF_01469">
    <property type="entry name" value="RNase_M5"/>
    <property type="match status" value="1"/>
</dbReference>
<keyword evidence="6 11" id="KW-0699">rRNA-binding</keyword>
<evidence type="ECO:0000256" key="7">
    <source>
        <dbReference type="ARBA" id="ARBA00022759"/>
    </source>
</evidence>
<gene>
    <name evidence="11 14" type="primary">rnmV</name>
    <name evidence="14" type="ORF">KIMC2_09130</name>
</gene>
<dbReference type="GO" id="GO:0006364">
    <property type="term" value="P:rRNA processing"/>
    <property type="evidence" value="ECO:0007669"/>
    <property type="project" value="UniProtKB-UniRule"/>
</dbReference>
<evidence type="ECO:0000313" key="15">
    <source>
        <dbReference type="Proteomes" id="UP001321804"/>
    </source>
</evidence>
<dbReference type="InterPro" id="IPR006171">
    <property type="entry name" value="TOPRIM_dom"/>
</dbReference>
<dbReference type="InterPro" id="IPR004466">
    <property type="entry name" value="RNase_M5"/>
</dbReference>
<evidence type="ECO:0000256" key="4">
    <source>
        <dbReference type="ARBA" id="ARBA00022722"/>
    </source>
</evidence>
<dbReference type="GO" id="GO:0019843">
    <property type="term" value="F:rRNA binding"/>
    <property type="evidence" value="ECO:0007669"/>
    <property type="project" value="UniProtKB-KW"/>
</dbReference>
<evidence type="ECO:0000256" key="3">
    <source>
        <dbReference type="ARBA" id="ARBA00022552"/>
    </source>
</evidence>
<evidence type="ECO:0000256" key="5">
    <source>
        <dbReference type="ARBA" id="ARBA00022723"/>
    </source>
</evidence>
<keyword evidence="9" id="KW-0460">Magnesium</keyword>
<dbReference type="InterPro" id="IPR025156">
    <property type="entry name" value="RNase_M5_C"/>
</dbReference>
<comment type="catalytic activity">
    <reaction evidence="11">
        <text>Endonucleolytic cleavage of RNA, removing 21 and 42 nucleotides, respectively, from the 5'- and 3'-termini of a 5S-rRNA precursor.</text>
        <dbReference type="EC" id="3.1.26.8"/>
    </reaction>
</comment>
<dbReference type="EMBL" id="AP026801">
    <property type="protein sequence ID" value="BDR56351.1"/>
    <property type="molecule type" value="Genomic_DNA"/>
</dbReference>
<keyword evidence="1 11" id="KW-0963">Cytoplasm</keyword>
<protein>
    <recommendedName>
        <fullName evidence="11 12">Ribonuclease M5</fullName>
        <ecNumber evidence="11 12">3.1.26.8</ecNumber>
    </recommendedName>
    <alternativeName>
        <fullName evidence="11">RNase M5</fullName>
    </alternativeName>
    <alternativeName>
        <fullName evidence="11">Ribosomal RNA terminal maturase M5</fullName>
    </alternativeName>
</protein>
<keyword evidence="15" id="KW-1185">Reference proteome</keyword>
<evidence type="ECO:0000256" key="12">
    <source>
        <dbReference type="NCBIfam" id="TIGR00334"/>
    </source>
</evidence>
<evidence type="ECO:0000256" key="2">
    <source>
        <dbReference type="ARBA" id="ARBA00022517"/>
    </source>
</evidence>
<keyword evidence="2 11" id="KW-0690">Ribosome biogenesis</keyword>
<evidence type="ECO:0000259" key="13">
    <source>
        <dbReference type="PROSITE" id="PS50880"/>
    </source>
</evidence>
<keyword evidence="10 11" id="KW-0694">RNA-binding</keyword>
<dbReference type="Pfam" id="PF01751">
    <property type="entry name" value="Toprim"/>
    <property type="match status" value="1"/>
</dbReference>
<dbReference type="RefSeq" id="WP_317698266.1">
    <property type="nucleotide sequence ID" value="NZ_AP026801.1"/>
</dbReference>
<dbReference type="CDD" id="cd01027">
    <property type="entry name" value="TOPRIM_RNase_M5_like"/>
    <property type="match status" value="1"/>
</dbReference>
<dbReference type="EC" id="3.1.26.8" evidence="11 12"/>
<dbReference type="GO" id="GO:0046872">
    <property type="term" value="F:metal ion binding"/>
    <property type="evidence" value="ECO:0007669"/>
    <property type="project" value="UniProtKB-KW"/>
</dbReference>
<comment type="function">
    <text evidence="11">Required for correct processing of both the 5' and 3' ends of 5S rRNA precursor. Cleaves both sides of a double-stranded region yielding mature 5S rRNA in one step.</text>
</comment>